<evidence type="ECO:0000259" key="6">
    <source>
        <dbReference type="PROSITE" id="PS51918"/>
    </source>
</evidence>
<name>A0ABY8QN28_9RHOB</name>
<reference evidence="7 8" key="1">
    <citation type="submission" date="2023-05" db="EMBL/GenBank/DDBJ databases">
        <title>YMD87, complete Genome.</title>
        <authorList>
            <person name="Zhang J."/>
            <person name="Xu X."/>
        </authorList>
    </citation>
    <scope>NUCLEOTIDE SEQUENCE [LARGE SCALE GENOMIC DNA]</scope>
    <source>
        <strain evidence="7 8">YMD87</strain>
        <plasmid evidence="7 8">unnamed2</plasmid>
    </source>
</reference>
<accession>A0ABY8QN28</accession>
<evidence type="ECO:0000313" key="7">
    <source>
        <dbReference type="EMBL" id="WGW06034.1"/>
    </source>
</evidence>
<dbReference type="InterPro" id="IPR023885">
    <property type="entry name" value="4Fe4S-binding_SPASM_dom"/>
</dbReference>
<dbReference type="InterPro" id="IPR013785">
    <property type="entry name" value="Aldolase_TIM"/>
</dbReference>
<dbReference type="EMBL" id="CP124618">
    <property type="protein sequence ID" value="WGW06034.1"/>
    <property type="molecule type" value="Genomic_DNA"/>
</dbReference>
<gene>
    <name evidence="7" type="ORF">QF118_19495</name>
</gene>
<evidence type="ECO:0000256" key="3">
    <source>
        <dbReference type="ARBA" id="ARBA00022723"/>
    </source>
</evidence>
<dbReference type="Gene3D" id="3.20.20.70">
    <property type="entry name" value="Aldolase class I"/>
    <property type="match status" value="1"/>
</dbReference>
<dbReference type="InterPro" id="IPR050377">
    <property type="entry name" value="Radical_SAM_PqqE_MftC-like"/>
</dbReference>
<dbReference type="Pfam" id="PF04055">
    <property type="entry name" value="Radical_SAM"/>
    <property type="match status" value="1"/>
</dbReference>
<dbReference type="PANTHER" id="PTHR11228">
    <property type="entry name" value="RADICAL SAM DOMAIN PROTEIN"/>
    <property type="match status" value="1"/>
</dbReference>
<comment type="cofactor">
    <cofactor evidence="1">
        <name>[4Fe-4S] cluster</name>
        <dbReference type="ChEBI" id="CHEBI:49883"/>
    </cofactor>
</comment>
<dbReference type="SFLD" id="SFLDS00029">
    <property type="entry name" value="Radical_SAM"/>
    <property type="match status" value="1"/>
</dbReference>
<dbReference type="Pfam" id="PF13186">
    <property type="entry name" value="SPASM"/>
    <property type="match status" value="1"/>
</dbReference>
<proteinExistence type="predicted"/>
<organism evidence="7 8">
    <name type="scientific">Tropicibacter oceani</name>
    <dbReference type="NCBI Taxonomy" id="3058420"/>
    <lineage>
        <taxon>Bacteria</taxon>
        <taxon>Pseudomonadati</taxon>
        <taxon>Pseudomonadota</taxon>
        <taxon>Alphaproteobacteria</taxon>
        <taxon>Rhodobacterales</taxon>
        <taxon>Roseobacteraceae</taxon>
        <taxon>Tropicibacter</taxon>
    </lineage>
</organism>
<dbReference type="InterPro" id="IPR058240">
    <property type="entry name" value="rSAM_sf"/>
</dbReference>
<geneLocation type="plasmid" evidence="7 8">
    <name>unnamed2</name>
</geneLocation>
<dbReference type="CDD" id="cd01335">
    <property type="entry name" value="Radical_SAM"/>
    <property type="match status" value="1"/>
</dbReference>
<dbReference type="SFLD" id="SFLDG01067">
    <property type="entry name" value="SPASM/twitch_domain_containing"/>
    <property type="match status" value="1"/>
</dbReference>
<evidence type="ECO:0000313" key="8">
    <source>
        <dbReference type="Proteomes" id="UP001241605"/>
    </source>
</evidence>
<evidence type="ECO:0000256" key="4">
    <source>
        <dbReference type="ARBA" id="ARBA00023004"/>
    </source>
</evidence>
<dbReference type="CDD" id="cd21109">
    <property type="entry name" value="SPASM"/>
    <property type="match status" value="1"/>
</dbReference>
<feature type="domain" description="Radical SAM core" evidence="6">
    <location>
        <begin position="11"/>
        <end position="236"/>
    </location>
</feature>
<dbReference type="Proteomes" id="UP001241605">
    <property type="component" value="Plasmid unnamed2"/>
</dbReference>
<evidence type="ECO:0000256" key="2">
    <source>
        <dbReference type="ARBA" id="ARBA00022691"/>
    </source>
</evidence>
<dbReference type="SUPFAM" id="SSF102114">
    <property type="entry name" value="Radical SAM enzymes"/>
    <property type="match status" value="1"/>
</dbReference>
<protein>
    <submittedName>
        <fullName evidence="7">SPASM domain-containing protein</fullName>
    </submittedName>
</protein>
<dbReference type="PROSITE" id="PS51918">
    <property type="entry name" value="RADICAL_SAM"/>
    <property type="match status" value="1"/>
</dbReference>
<dbReference type="PANTHER" id="PTHR11228:SF7">
    <property type="entry name" value="PQQA PEPTIDE CYCLASE"/>
    <property type="match status" value="1"/>
</dbReference>
<keyword evidence="8" id="KW-1185">Reference proteome</keyword>
<keyword evidence="5" id="KW-0411">Iron-sulfur</keyword>
<keyword evidence="3" id="KW-0479">Metal-binding</keyword>
<evidence type="ECO:0000256" key="1">
    <source>
        <dbReference type="ARBA" id="ARBA00001966"/>
    </source>
</evidence>
<keyword evidence="4" id="KW-0408">Iron</keyword>
<dbReference type="RefSeq" id="WP_282302657.1">
    <property type="nucleotide sequence ID" value="NZ_CP124618.1"/>
</dbReference>
<evidence type="ECO:0000256" key="5">
    <source>
        <dbReference type="ARBA" id="ARBA00023014"/>
    </source>
</evidence>
<sequence length="350" mass="38098">MSAYLSRIVLTDQMPLTFNALVVEYTGRCTAKCGMCYQSAGPKGSDILGDRSLDRDTIRRLLREARAIPTLEPRFHLTGGEAFLNEGLLLDLIGHARQLGYIDLTTTTNAYWATTPARADRVCARAAKAGMTAMEISWDHWHRDYLDPDLVSNCLEACARHGITSNLRLLSTRAHSYGEALRDLRPKALSRVGSISCAPVHPTGRAMSDLPPEDIWHQGTLDDTCHAILNLTVNPRGDVSPCCAGLDQLACHSFGNVADDSIAEIARRLDASPVVRTLVFRGVLEIAALLAEAGVDPGTDHTGICHMCWSMFSDPGVVQAIESALAARRARAIRQALDQLRTAARQKAEA</sequence>
<keyword evidence="7" id="KW-0614">Plasmid</keyword>
<keyword evidence="2" id="KW-0949">S-adenosyl-L-methionine</keyword>
<dbReference type="InterPro" id="IPR007197">
    <property type="entry name" value="rSAM"/>
</dbReference>